<dbReference type="AlphaFoldDB" id="A0A1M7KC70"/>
<gene>
    <name evidence="2" type="ORF">SAMN05444266_109245</name>
</gene>
<dbReference type="PANTHER" id="PTHR45856:SF24">
    <property type="entry name" value="FUNGAL LIPASE-LIKE DOMAIN-CONTAINING PROTEIN"/>
    <property type="match status" value="1"/>
</dbReference>
<feature type="domain" description="Fungal lipase-type" evidence="1">
    <location>
        <begin position="77"/>
        <end position="207"/>
    </location>
</feature>
<dbReference type="Proteomes" id="UP000184420">
    <property type="component" value="Unassembled WGS sequence"/>
</dbReference>
<proteinExistence type="predicted"/>
<dbReference type="OrthoDB" id="5522031at2"/>
<dbReference type="InterPro" id="IPR002921">
    <property type="entry name" value="Fungal_lipase-type"/>
</dbReference>
<dbReference type="CDD" id="cd00519">
    <property type="entry name" value="Lipase_3"/>
    <property type="match status" value="1"/>
</dbReference>
<evidence type="ECO:0000313" key="3">
    <source>
        <dbReference type="Proteomes" id="UP000184420"/>
    </source>
</evidence>
<accession>A0A1M7KC70</accession>
<dbReference type="RefSeq" id="WP_083550663.1">
    <property type="nucleotide sequence ID" value="NZ_FRBL01000009.1"/>
</dbReference>
<dbReference type="GO" id="GO:0006629">
    <property type="term" value="P:lipid metabolic process"/>
    <property type="evidence" value="ECO:0007669"/>
    <property type="project" value="InterPro"/>
</dbReference>
<name>A0A1M7KC70_9BACT</name>
<dbReference type="Gene3D" id="3.40.50.1820">
    <property type="entry name" value="alpha/beta hydrolase"/>
    <property type="match status" value="1"/>
</dbReference>
<reference evidence="2 3" key="1">
    <citation type="submission" date="2016-11" db="EMBL/GenBank/DDBJ databases">
        <authorList>
            <person name="Jaros S."/>
            <person name="Januszkiewicz K."/>
            <person name="Wedrychowicz H."/>
        </authorList>
    </citation>
    <scope>NUCLEOTIDE SEQUENCE [LARGE SCALE GENOMIC DNA]</scope>
    <source>
        <strain evidence="2 3">DSM 27406</strain>
    </source>
</reference>
<evidence type="ECO:0000313" key="2">
    <source>
        <dbReference type="EMBL" id="SHM62816.1"/>
    </source>
</evidence>
<sequence length="307" mass="34153">MEKMILHMWDASSLAGTIKNNQIDQNSHSGDNSPAIKTVYSDLKPFTRNVYLIRPKVLVPHMGFVATAETAAGNVPVISFKGTDGKLDGANNLLLGWEKFQDGSNVHSAFYTAITELFPDIWHDRIVMDAIKSKAPIYLTGHSKGGALATLLARMISLKAPGTKLNVYTFGAPRVGDAKFARNYENDKNIDHLRVESFGDLIPHLPLSHDEFTLPNSYTDVLIADLAPSASYNYVSVGKYYPVNVDNTTYNRERVKPAPSKINTSQNDLNAYYVAIQDFNRDKNIFGDKHGVYFPSYSTNRSVSVRR</sequence>
<dbReference type="EMBL" id="FRBL01000009">
    <property type="protein sequence ID" value="SHM62816.1"/>
    <property type="molecule type" value="Genomic_DNA"/>
</dbReference>
<protein>
    <submittedName>
        <fullName evidence="2">Lipase (Class 3)</fullName>
    </submittedName>
</protein>
<organism evidence="2 3">
    <name type="scientific">Chitinophaga jiangningensis</name>
    <dbReference type="NCBI Taxonomy" id="1419482"/>
    <lineage>
        <taxon>Bacteria</taxon>
        <taxon>Pseudomonadati</taxon>
        <taxon>Bacteroidota</taxon>
        <taxon>Chitinophagia</taxon>
        <taxon>Chitinophagales</taxon>
        <taxon>Chitinophagaceae</taxon>
        <taxon>Chitinophaga</taxon>
    </lineage>
</organism>
<dbReference type="Pfam" id="PF01764">
    <property type="entry name" value="Lipase_3"/>
    <property type="match status" value="1"/>
</dbReference>
<dbReference type="InterPro" id="IPR051218">
    <property type="entry name" value="Sec_MonoDiacylglyc_Lipase"/>
</dbReference>
<dbReference type="STRING" id="1419482.SAMN05444266_109245"/>
<dbReference type="InterPro" id="IPR029058">
    <property type="entry name" value="AB_hydrolase_fold"/>
</dbReference>
<evidence type="ECO:0000259" key="1">
    <source>
        <dbReference type="Pfam" id="PF01764"/>
    </source>
</evidence>
<dbReference type="PANTHER" id="PTHR45856">
    <property type="entry name" value="ALPHA/BETA-HYDROLASES SUPERFAMILY PROTEIN"/>
    <property type="match status" value="1"/>
</dbReference>
<keyword evidence="3" id="KW-1185">Reference proteome</keyword>
<dbReference type="SUPFAM" id="SSF53474">
    <property type="entry name" value="alpha/beta-Hydrolases"/>
    <property type="match status" value="1"/>
</dbReference>